<gene>
    <name evidence="2" type="ORF">H9Y04_15025</name>
</gene>
<sequence length="69" mass="7168">MNTHSESRRPHAGTGPFAGRHGSTRDVAKRIAAGLVERGLKAEAAPVKPCPEIGAYDAFVNGSALRQGA</sequence>
<organism evidence="2 3">
    <name type="scientific">Streptomyces polyasparticus</name>
    <dbReference type="NCBI Taxonomy" id="2767826"/>
    <lineage>
        <taxon>Bacteria</taxon>
        <taxon>Bacillati</taxon>
        <taxon>Actinomycetota</taxon>
        <taxon>Actinomycetes</taxon>
        <taxon>Kitasatosporales</taxon>
        <taxon>Streptomycetaceae</taxon>
        <taxon>Streptomyces</taxon>
    </lineage>
</organism>
<comment type="caution">
    <text evidence="2">The sequence shown here is derived from an EMBL/GenBank/DDBJ whole genome shotgun (WGS) entry which is preliminary data.</text>
</comment>
<dbReference type="RefSeq" id="WP_187814313.1">
    <property type="nucleotide sequence ID" value="NZ_JACTVJ010000006.1"/>
</dbReference>
<dbReference type="InterPro" id="IPR029039">
    <property type="entry name" value="Flavoprotein-like_sf"/>
</dbReference>
<dbReference type="Proteomes" id="UP000642284">
    <property type="component" value="Unassembled WGS sequence"/>
</dbReference>
<feature type="region of interest" description="Disordered" evidence="1">
    <location>
        <begin position="1"/>
        <end position="25"/>
    </location>
</feature>
<evidence type="ECO:0000256" key="1">
    <source>
        <dbReference type="SAM" id="MobiDB-lite"/>
    </source>
</evidence>
<dbReference type="EMBL" id="JACTVJ010000006">
    <property type="protein sequence ID" value="MBC9713881.1"/>
    <property type="molecule type" value="Genomic_DNA"/>
</dbReference>
<keyword evidence="3" id="KW-1185">Reference proteome</keyword>
<name>A0ABR7SEE3_9ACTN</name>
<dbReference type="SUPFAM" id="SSF52218">
    <property type="entry name" value="Flavoproteins"/>
    <property type="match status" value="1"/>
</dbReference>
<reference evidence="2 3" key="1">
    <citation type="submission" date="2020-08" db="EMBL/GenBank/DDBJ databases">
        <title>Genemic of Streptomyces polyaspartic.</title>
        <authorList>
            <person name="Liu W."/>
        </authorList>
    </citation>
    <scope>NUCLEOTIDE SEQUENCE [LARGE SCALE GENOMIC DNA]</scope>
    <source>
        <strain evidence="2 3">TRM66268-LWL</strain>
    </source>
</reference>
<evidence type="ECO:0000313" key="3">
    <source>
        <dbReference type="Proteomes" id="UP000642284"/>
    </source>
</evidence>
<protein>
    <submittedName>
        <fullName evidence="2">Uncharacterized protein</fullName>
    </submittedName>
</protein>
<proteinExistence type="predicted"/>
<evidence type="ECO:0000313" key="2">
    <source>
        <dbReference type="EMBL" id="MBC9713881.1"/>
    </source>
</evidence>
<accession>A0ABR7SEE3</accession>